<dbReference type="EMBL" id="CP133614">
    <property type="protein sequence ID" value="WMV18422.1"/>
    <property type="molecule type" value="Genomic_DNA"/>
</dbReference>
<accession>A0AAF0Q8T2</accession>
<organism evidence="2 3">
    <name type="scientific">Solanum verrucosum</name>
    <dbReference type="NCBI Taxonomy" id="315347"/>
    <lineage>
        <taxon>Eukaryota</taxon>
        <taxon>Viridiplantae</taxon>
        <taxon>Streptophyta</taxon>
        <taxon>Embryophyta</taxon>
        <taxon>Tracheophyta</taxon>
        <taxon>Spermatophyta</taxon>
        <taxon>Magnoliopsida</taxon>
        <taxon>eudicotyledons</taxon>
        <taxon>Gunneridae</taxon>
        <taxon>Pentapetalae</taxon>
        <taxon>asterids</taxon>
        <taxon>lamiids</taxon>
        <taxon>Solanales</taxon>
        <taxon>Solanaceae</taxon>
        <taxon>Solanoideae</taxon>
        <taxon>Solaneae</taxon>
        <taxon>Solanum</taxon>
    </lineage>
</organism>
<evidence type="ECO:0000256" key="1">
    <source>
        <dbReference type="SAM" id="MobiDB-lite"/>
    </source>
</evidence>
<dbReference type="Proteomes" id="UP001234989">
    <property type="component" value="Chromosome 3"/>
</dbReference>
<keyword evidence="3" id="KW-1185">Reference proteome</keyword>
<evidence type="ECO:0000313" key="2">
    <source>
        <dbReference type="EMBL" id="WMV18422.1"/>
    </source>
</evidence>
<gene>
    <name evidence="2" type="ORF">MTR67_011807</name>
</gene>
<feature type="compositionally biased region" description="Low complexity" evidence="1">
    <location>
        <begin position="25"/>
        <end position="47"/>
    </location>
</feature>
<reference evidence="2" key="1">
    <citation type="submission" date="2023-08" db="EMBL/GenBank/DDBJ databases">
        <title>A de novo genome assembly of Solanum verrucosum Schlechtendal, a Mexican diploid species geographically isolated from the other diploid A-genome species in potato relatives.</title>
        <authorList>
            <person name="Hosaka K."/>
        </authorList>
    </citation>
    <scope>NUCLEOTIDE SEQUENCE</scope>
    <source>
        <tissue evidence="2">Young leaves</tissue>
    </source>
</reference>
<evidence type="ECO:0000313" key="3">
    <source>
        <dbReference type="Proteomes" id="UP001234989"/>
    </source>
</evidence>
<sequence>MIQPCYPMSEYTTCSPSPRTADAEAPPSTATSQAARSSRATPTSRSTLVPHARVQKLETQMATLLQHMRP</sequence>
<proteinExistence type="predicted"/>
<feature type="region of interest" description="Disordered" evidence="1">
    <location>
        <begin position="1"/>
        <end position="50"/>
    </location>
</feature>
<protein>
    <submittedName>
        <fullName evidence="2">Uncharacterized protein</fullName>
    </submittedName>
</protein>
<dbReference type="AlphaFoldDB" id="A0AAF0Q8T2"/>
<name>A0AAF0Q8T2_SOLVR</name>